<evidence type="ECO:0000256" key="7">
    <source>
        <dbReference type="ARBA" id="ARBA00023065"/>
    </source>
</evidence>
<evidence type="ECO:0000313" key="15">
    <source>
        <dbReference type="EMBL" id="GGD80804.1"/>
    </source>
</evidence>
<dbReference type="AlphaFoldDB" id="A0A916Z8Y4"/>
<protein>
    <submittedName>
        <fullName evidence="15">TonB-dependent receptor</fullName>
    </submittedName>
</protein>
<evidence type="ECO:0000256" key="8">
    <source>
        <dbReference type="ARBA" id="ARBA00023077"/>
    </source>
</evidence>
<keyword evidence="2 11" id="KW-0813">Transport</keyword>
<keyword evidence="5 11" id="KW-0812">Transmembrane</keyword>
<dbReference type="Pfam" id="PF07715">
    <property type="entry name" value="Plug"/>
    <property type="match status" value="1"/>
</dbReference>
<dbReference type="Gene3D" id="2.40.170.20">
    <property type="entry name" value="TonB-dependent receptor, beta-barrel domain"/>
    <property type="match status" value="1"/>
</dbReference>
<gene>
    <name evidence="15" type="ORF">GCM10010990_33360</name>
</gene>
<keyword evidence="10 11" id="KW-0998">Cell outer membrane</keyword>
<evidence type="ECO:0000259" key="13">
    <source>
        <dbReference type="Pfam" id="PF00593"/>
    </source>
</evidence>
<keyword evidence="15" id="KW-0675">Receptor</keyword>
<evidence type="ECO:0000313" key="16">
    <source>
        <dbReference type="Proteomes" id="UP000612349"/>
    </source>
</evidence>
<evidence type="ECO:0000256" key="3">
    <source>
        <dbReference type="ARBA" id="ARBA00022452"/>
    </source>
</evidence>
<evidence type="ECO:0000256" key="10">
    <source>
        <dbReference type="ARBA" id="ARBA00023237"/>
    </source>
</evidence>
<dbReference type="InterPro" id="IPR000531">
    <property type="entry name" value="Beta-barrel_TonB"/>
</dbReference>
<dbReference type="Pfam" id="PF00593">
    <property type="entry name" value="TonB_dep_Rec_b-barrel"/>
    <property type="match status" value="1"/>
</dbReference>
<evidence type="ECO:0000256" key="5">
    <source>
        <dbReference type="ARBA" id="ARBA00022692"/>
    </source>
</evidence>
<evidence type="ECO:0000256" key="9">
    <source>
        <dbReference type="ARBA" id="ARBA00023136"/>
    </source>
</evidence>
<keyword evidence="16" id="KW-1185">Reference proteome</keyword>
<dbReference type="RefSeq" id="WP_066770659.1">
    <property type="nucleotide sequence ID" value="NZ_BMIP01000009.1"/>
</dbReference>
<proteinExistence type="inferred from homology"/>
<comment type="similarity">
    <text evidence="11 12">Belongs to the TonB-dependent receptor family.</text>
</comment>
<keyword evidence="4" id="KW-0410">Iron transport</keyword>
<evidence type="ECO:0000256" key="1">
    <source>
        <dbReference type="ARBA" id="ARBA00004571"/>
    </source>
</evidence>
<evidence type="ECO:0000256" key="12">
    <source>
        <dbReference type="RuleBase" id="RU003357"/>
    </source>
</evidence>
<feature type="domain" description="TonB-dependent receptor-like beta-barrel" evidence="13">
    <location>
        <begin position="243"/>
        <end position="754"/>
    </location>
</feature>
<dbReference type="GO" id="GO:0009279">
    <property type="term" value="C:cell outer membrane"/>
    <property type="evidence" value="ECO:0007669"/>
    <property type="project" value="UniProtKB-SubCell"/>
</dbReference>
<dbReference type="GO" id="GO:0006826">
    <property type="term" value="P:iron ion transport"/>
    <property type="evidence" value="ECO:0007669"/>
    <property type="project" value="UniProtKB-KW"/>
</dbReference>
<sequence length="801" mass="85964">MIEFKALSCSSLAIDMVVMAQPVRAQSSADQADTQEEVHEPSAAHEIVVTARKRNETLISVPVAVTAFTGANLDQRGVSDLDAVAAITPALVVGEGGGTVQGGSISLRGISASDSNPFGDQAVSFNMDGVAIARASVRRMGEFDLAQIEVLKGPQALFFGKNSPGGVVTIRTNDPGPEFEAQLSGGYEFNAREYKIDGFVSTPLTQTLGLRVAGYYSNMDGWVTSQIPADADLQQNTKRVPQHEDWGVRGTLKFDNGDDFDATLKLTYGERSGDSSTANVQFVNCPTGSPQGGGVDDCTANDTVSVSDLGDGYAQYDPRWGDGTTFLDQQQLLGSLVMNYLVTPDVMLTSVTGVYDVSLDNIANYSASYTAGVLLPSYNVLDITEYSQELRVATDFGGPVDFTAGGYYQDTKVTNGSHTFLGAPSLGGIYPLEVSDYLLQQKGSAWSIFLQTIVRPIDTIELSFGARYSHEKKRLAFLESDPNGATPVSRDTGRVLVDTPVDRVSFDNLSPEVTLSWRPNSDLTLYGSYKEGFLSGGFNSGATDFATNLTYDPQLVKGFEAGIKAFVLGNQLRLGLTAYTYDITDLQVQVTVSGLVQRLTNAGSVRSKGVEFDFDFTPRAVPGLTLFGALAYGDGKYTDYQGNCYRGQNASSPVPCVEQVSRQTGAVILAQDLSGTELLRMTEWSGSLGFSLDTTIADSFAFGLTGDMLYSDGYITDATSSPGGRTDSYTMFNASVRVGTIDERYELALIGRNLTEEYCWTRTSDRPFTGTAPGVTPGVLGDSVSSVNRGREIMLRATVRF</sequence>
<dbReference type="EMBL" id="BMIP01000009">
    <property type="protein sequence ID" value="GGD80804.1"/>
    <property type="molecule type" value="Genomic_DNA"/>
</dbReference>
<keyword evidence="6" id="KW-0408">Iron</keyword>
<dbReference type="InterPro" id="IPR039426">
    <property type="entry name" value="TonB-dep_rcpt-like"/>
</dbReference>
<dbReference type="SUPFAM" id="SSF56935">
    <property type="entry name" value="Porins"/>
    <property type="match status" value="1"/>
</dbReference>
<evidence type="ECO:0000256" key="6">
    <source>
        <dbReference type="ARBA" id="ARBA00023004"/>
    </source>
</evidence>
<comment type="caution">
    <text evidence="15">The sequence shown here is derived from an EMBL/GenBank/DDBJ whole genome shotgun (WGS) entry which is preliminary data.</text>
</comment>
<dbReference type="PROSITE" id="PS52016">
    <property type="entry name" value="TONB_DEPENDENT_REC_3"/>
    <property type="match status" value="1"/>
</dbReference>
<evidence type="ECO:0000256" key="4">
    <source>
        <dbReference type="ARBA" id="ARBA00022496"/>
    </source>
</evidence>
<keyword evidence="3 11" id="KW-1134">Transmembrane beta strand</keyword>
<feature type="domain" description="TonB-dependent receptor plug" evidence="14">
    <location>
        <begin position="59"/>
        <end position="167"/>
    </location>
</feature>
<keyword evidence="7" id="KW-0406">Ion transport</keyword>
<evidence type="ECO:0000259" key="14">
    <source>
        <dbReference type="Pfam" id="PF07715"/>
    </source>
</evidence>
<keyword evidence="8 12" id="KW-0798">TonB box</keyword>
<dbReference type="PANTHER" id="PTHR32552">
    <property type="entry name" value="FERRICHROME IRON RECEPTOR-RELATED"/>
    <property type="match status" value="1"/>
</dbReference>
<reference evidence="15" key="1">
    <citation type="journal article" date="2014" name="Int. J. Syst. Evol. Microbiol.">
        <title>Complete genome sequence of Corynebacterium casei LMG S-19264T (=DSM 44701T), isolated from a smear-ripened cheese.</title>
        <authorList>
            <consortium name="US DOE Joint Genome Institute (JGI-PGF)"/>
            <person name="Walter F."/>
            <person name="Albersmeier A."/>
            <person name="Kalinowski J."/>
            <person name="Ruckert C."/>
        </authorList>
    </citation>
    <scope>NUCLEOTIDE SEQUENCE</scope>
    <source>
        <strain evidence="15">CGMCC 1.15360</strain>
    </source>
</reference>
<comment type="subcellular location">
    <subcellularLocation>
        <location evidence="1 11">Cell outer membrane</location>
        <topology evidence="1 11">Multi-pass membrane protein</topology>
    </subcellularLocation>
</comment>
<dbReference type="Proteomes" id="UP000612349">
    <property type="component" value="Unassembled WGS sequence"/>
</dbReference>
<accession>A0A916Z8Y4</accession>
<keyword evidence="9 11" id="KW-0472">Membrane</keyword>
<dbReference type="InterPro" id="IPR012910">
    <property type="entry name" value="Plug_dom"/>
</dbReference>
<evidence type="ECO:0000256" key="11">
    <source>
        <dbReference type="PROSITE-ProRule" id="PRU01360"/>
    </source>
</evidence>
<reference evidence="15" key="2">
    <citation type="submission" date="2020-09" db="EMBL/GenBank/DDBJ databases">
        <authorList>
            <person name="Sun Q."/>
            <person name="Zhou Y."/>
        </authorList>
    </citation>
    <scope>NUCLEOTIDE SEQUENCE</scope>
    <source>
        <strain evidence="15">CGMCC 1.15360</strain>
    </source>
</reference>
<name>A0A916Z8Y4_9SPHN</name>
<dbReference type="PANTHER" id="PTHR32552:SF81">
    <property type="entry name" value="TONB-DEPENDENT OUTER MEMBRANE RECEPTOR"/>
    <property type="match status" value="1"/>
</dbReference>
<organism evidence="15 16">
    <name type="scientific">Croceicoccus mobilis</name>
    <dbReference type="NCBI Taxonomy" id="1703339"/>
    <lineage>
        <taxon>Bacteria</taxon>
        <taxon>Pseudomonadati</taxon>
        <taxon>Pseudomonadota</taxon>
        <taxon>Alphaproteobacteria</taxon>
        <taxon>Sphingomonadales</taxon>
        <taxon>Erythrobacteraceae</taxon>
        <taxon>Croceicoccus</taxon>
    </lineage>
</organism>
<dbReference type="OrthoDB" id="7618183at2"/>
<dbReference type="InterPro" id="IPR036942">
    <property type="entry name" value="Beta-barrel_TonB_sf"/>
</dbReference>
<evidence type="ECO:0000256" key="2">
    <source>
        <dbReference type="ARBA" id="ARBA00022448"/>
    </source>
</evidence>